<feature type="transmembrane region" description="Helical" evidence="6">
    <location>
        <begin position="152"/>
        <end position="172"/>
    </location>
</feature>
<evidence type="ECO:0000256" key="5">
    <source>
        <dbReference type="ARBA" id="ARBA00023136"/>
    </source>
</evidence>
<dbReference type="Pfam" id="PF15982">
    <property type="entry name" value="TMEM135_C_rich"/>
    <property type="match status" value="1"/>
</dbReference>
<evidence type="ECO:0000259" key="7">
    <source>
        <dbReference type="Pfam" id="PF15982"/>
    </source>
</evidence>
<dbReference type="InterPro" id="IPR026749">
    <property type="entry name" value="Tmem135"/>
</dbReference>
<feature type="transmembrane region" description="Helical" evidence="6">
    <location>
        <begin position="66"/>
        <end position="87"/>
    </location>
</feature>
<feature type="transmembrane region" description="Helical" evidence="6">
    <location>
        <begin position="30"/>
        <end position="54"/>
    </location>
</feature>
<dbReference type="PANTHER" id="PTHR12459">
    <property type="entry name" value="TRANSMEMBRANE PROTEIN 135-RELATED"/>
    <property type="match status" value="1"/>
</dbReference>
<evidence type="ECO:0000256" key="4">
    <source>
        <dbReference type="ARBA" id="ARBA00022989"/>
    </source>
</evidence>
<keyword evidence="5 6" id="KW-0472">Membrane</keyword>
<evidence type="ECO:0000256" key="6">
    <source>
        <dbReference type="SAM" id="Phobius"/>
    </source>
</evidence>
<keyword evidence="9" id="KW-1185">Reference proteome</keyword>
<gene>
    <name evidence="8" type="ORF">CLUMA_CG008687</name>
</gene>
<sequence length="457" mass="51876">MANQSKLTNIPTTCIEYVHPWTDSCINATAGLLIVSALDSFRIYTIVYVASLLMRGRIPKRKDLSRTVLGIMQSTAFLTTSAFSYSAYLCFLRRVFGGFNIWTGSYIPAFMSSFTAILVERPSRRSLLTMYVANVATEALWRMASSRGMVKSIPYGQVLIFGLSTSSLLYYFRSGVHLEGKDSIYDIIRFIVGRDEEGGQKEVKTIKPEQSTRPRIKNNYLLIQKFLEMHKKVTDKLKALPKHDKCPHHHSCAYYTIRGGTKLFGIGLGIQVALKLVLNIQRIVKSPKKTMSIFFAKDTLKIGAFLGGFSFIYRFIACFLRHVTNDDKPSYSIPATMLASVAFMSYPDKTAALYIMWKALQITYNMLSDQGYLPKVPGGVIFLYCAFTAVLFHAATFEPRNLRPSYWKFLFNLSGGRISVMDRRSFDVWGLDTHAQIMKTIEMTRTGTDIKYTFGRW</sequence>
<evidence type="ECO:0000256" key="1">
    <source>
        <dbReference type="ARBA" id="ARBA00004127"/>
    </source>
</evidence>
<evidence type="ECO:0000313" key="8">
    <source>
        <dbReference type="EMBL" id="CRK95256.1"/>
    </source>
</evidence>
<name>A0A1J1I4P5_9DIPT</name>
<protein>
    <submittedName>
        <fullName evidence="8">CLUMA_CG008687, isoform A</fullName>
    </submittedName>
</protein>
<organism evidence="8 9">
    <name type="scientific">Clunio marinus</name>
    <dbReference type="NCBI Taxonomy" id="568069"/>
    <lineage>
        <taxon>Eukaryota</taxon>
        <taxon>Metazoa</taxon>
        <taxon>Ecdysozoa</taxon>
        <taxon>Arthropoda</taxon>
        <taxon>Hexapoda</taxon>
        <taxon>Insecta</taxon>
        <taxon>Pterygota</taxon>
        <taxon>Neoptera</taxon>
        <taxon>Endopterygota</taxon>
        <taxon>Diptera</taxon>
        <taxon>Nematocera</taxon>
        <taxon>Chironomoidea</taxon>
        <taxon>Chironomidae</taxon>
        <taxon>Clunio</taxon>
    </lineage>
</organism>
<evidence type="ECO:0000313" key="9">
    <source>
        <dbReference type="Proteomes" id="UP000183832"/>
    </source>
</evidence>
<evidence type="ECO:0000256" key="2">
    <source>
        <dbReference type="ARBA" id="ARBA00008924"/>
    </source>
</evidence>
<dbReference type="InterPro" id="IPR031926">
    <property type="entry name" value="TMEM135_N"/>
</dbReference>
<dbReference type="PANTHER" id="PTHR12459:SF15">
    <property type="entry name" value="TRANSMEMBRANE PROTEIN 135"/>
    <property type="match status" value="1"/>
</dbReference>
<feature type="transmembrane region" description="Helical" evidence="6">
    <location>
        <begin position="99"/>
        <end position="119"/>
    </location>
</feature>
<dbReference type="EMBL" id="CVRI01000041">
    <property type="protein sequence ID" value="CRK95256.1"/>
    <property type="molecule type" value="Genomic_DNA"/>
</dbReference>
<feature type="domain" description="Transmembrane protein 135 N-terminal" evidence="7">
    <location>
        <begin position="11"/>
        <end position="144"/>
    </location>
</feature>
<comment type="subcellular location">
    <subcellularLocation>
        <location evidence="1">Endomembrane system</location>
        <topology evidence="1">Multi-pass membrane protein</topology>
    </subcellularLocation>
</comment>
<dbReference type="OrthoDB" id="291792at2759"/>
<proteinExistence type="inferred from homology"/>
<feature type="transmembrane region" description="Helical" evidence="6">
    <location>
        <begin position="302"/>
        <end position="323"/>
    </location>
</feature>
<accession>A0A1J1I4P5</accession>
<comment type="similarity">
    <text evidence="2">Belongs to the TMEM135 family.</text>
</comment>
<dbReference type="GO" id="GO:0012505">
    <property type="term" value="C:endomembrane system"/>
    <property type="evidence" value="ECO:0007669"/>
    <property type="project" value="UniProtKB-SubCell"/>
</dbReference>
<dbReference type="Proteomes" id="UP000183832">
    <property type="component" value="Unassembled WGS sequence"/>
</dbReference>
<keyword evidence="3 6" id="KW-0812">Transmembrane</keyword>
<reference evidence="8 9" key="1">
    <citation type="submission" date="2015-04" db="EMBL/GenBank/DDBJ databases">
        <authorList>
            <person name="Syromyatnikov M.Y."/>
            <person name="Popov V.N."/>
        </authorList>
    </citation>
    <scope>NUCLEOTIDE SEQUENCE [LARGE SCALE GENOMIC DNA]</scope>
</reference>
<keyword evidence="4 6" id="KW-1133">Transmembrane helix</keyword>
<feature type="transmembrane region" description="Helical" evidence="6">
    <location>
        <begin position="376"/>
        <end position="397"/>
    </location>
</feature>
<dbReference type="AlphaFoldDB" id="A0A1J1I4P5"/>
<evidence type="ECO:0000256" key="3">
    <source>
        <dbReference type="ARBA" id="ARBA00022692"/>
    </source>
</evidence>